<name>A0ACB6R6L5_9PLEO</name>
<accession>A0ACB6R6L5</accession>
<evidence type="ECO:0000313" key="1">
    <source>
        <dbReference type="EMBL" id="KAF2474415.1"/>
    </source>
</evidence>
<dbReference type="EMBL" id="MU003498">
    <property type="protein sequence ID" value="KAF2474415.1"/>
    <property type="molecule type" value="Genomic_DNA"/>
</dbReference>
<comment type="caution">
    <text evidence="1">The sequence shown here is derived from an EMBL/GenBank/DDBJ whole genome shotgun (WGS) entry which is preliminary data.</text>
</comment>
<reference evidence="1" key="1">
    <citation type="journal article" date="2020" name="Stud. Mycol.">
        <title>101 Dothideomycetes genomes: a test case for predicting lifestyles and emergence of pathogens.</title>
        <authorList>
            <person name="Haridas S."/>
            <person name="Albert R."/>
            <person name="Binder M."/>
            <person name="Bloem J."/>
            <person name="Labutti K."/>
            <person name="Salamov A."/>
            <person name="Andreopoulos B."/>
            <person name="Baker S."/>
            <person name="Barry K."/>
            <person name="Bills G."/>
            <person name="Bluhm B."/>
            <person name="Cannon C."/>
            <person name="Castanera R."/>
            <person name="Culley D."/>
            <person name="Daum C."/>
            <person name="Ezra D."/>
            <person name="Gonzalez J."/>
            <person name="Henrissat B."/>
            <person name="Kuo A."/>
            <person name="Liang C."/>
            <person name="Lipzen A."/>
            <person name="Lutzoni F."/>
            <person name="Magnuson J."/>
            <person name="Mondo S."/>
            <person name="Nolan M."/>
            <person name="Ohm R."/>
            <person name="Pangilinan J."/>
            <person name="Park H.-J."/>
            <person name="Ramirez L."/>
            <person name="Alfaro M."/>
            <person name="Sun H."/>
            <person name="Tritt A."/>
            <person name="Yoshinaga Y."/>
            <person name="Zwiers L.-H."/>
            <person name="Turgeon B."/>
            <person name="Goodwin S."/>
            <person name="Spatafora J."/>
            <person name="Crous P."/>
            <person name="Grigoriev I."/>
        </authorList>
    </citation>
    <scope>NUCLEOTIDE SEQUENCE</scope>
    <source>
        <strain evidence="1">ATCC 200398</strain>
    </source>
</reference>
<dbReference type="Proteomes" id="UP000799755">
    <property type="component" value="Unassembled WGS sequence"/>
</dbReference>
<gene>
    <name evidence="1" type="ORF">BDR25DRAFT_340892</name>
</gene>
<proteinExistence type="predicted"/>
<keyword evidence="2" id="KW-1185">Reference proteome</keyword>
<organism evidence="1 2">
    <name type="scientific">Lindgomyces ingoldianus</name>
    <dbReference type="NCBI Taxonomy" id="673940"/>
    <lineage>
        <taxon>Eukaryota</taxon>
        <taxon>Fungi</taxon>
        <taxon>Dikarya</taxon>
        <taxon>Ascomycota</taxon>
        <taxon>Pezizomycotina</taxon>
        <taxon>Dothideomycetes</taxon>
        <taxon>Pleosporomycetidae</taxon>
        <taxon>Pleosporales</taxon>
        <taxon>Lindgomycetaceae</taxon>
        <taxon>Lindgomyces</taxon>
    </lineage>
</organism>
<protein>
    <submittedName>
        <fullName evidence="1">Uncharacterized protein</fullName>
    </submittedName>
</protein>
<sequence>MDPLSISVSCATLVGAVAKTSALVTGFVRDVRDARGDLDAISRELLSLKTVLELLADDTADISNTTIPPTLQNQILGIIMNCDGVVAEMEASLKNHGDSKLGKAGYWTVGGGKGDMAKLRFGLEAHKSALELALDMVAITIAKGNNAIARDIKKDTGQLCDNVTAIKDDTTQILEEIARLQARLPVDAPRGNSNFMLQRYLDDLTSYAETVYEPFSVGQSDSASSSTTSRPASPAVEISQKPPASEPNTSASSLGRANSLPDVTVDTSITPLSPTAALPLVQPRSDILPGVPGASGFVFASPTGIPSTKTTTGAPTQHEVENTTAHLATSSPRHAHTVKDNPLDIGDCSDSPNNLHHHQLSHSSQSISLRLDAIPPSVDDKQPRPEMYAHSATDPIQTLGSGRLVDGSPQLLQTSPSATDREAILHVRSGALKGMHNGEPRDRTTLNNPPGSLPQSHRHHIGGLGAHLISPDELRPLKVHRESVGSAGHTASPGKPQLKGRRKSEGMVPQLPLQKNDASIQQINGMQHRKGIKHSASRDVDGERLLAEESSREINPGSTLATRVSDLKLLSRSEVDPRQSLPVVIDGEIKPPKDPMTYDTETKLLHESSEPDSGLAGQGEAGLGQLIPMGGKGDFRAVKDPPIFRLPYHHGELVFDVSVTSSVLSVFPPRPLLDGKDEHTRTRYTAVTCKPRDMCLENYQPRQMLFAPPRKTKIFIVIRYGTATWWKIVRHTYDGHDGPLQKTLISIKESLSHAVSDGWKDIWQNALICISYNSSLRNRYTAGTLSRIGLLQPWTELEDDSTIKEKAWIQMTDKDKALYKSRPKKIQGRHVTCHIYEHTSYLTGNPNLNFSQQVHNDEKDIPLQILLCIGEKSDNPYGSDEEEESRIEGIARILKPEGCIVLDVGNEIGKKDIVGSILDCVTGRTERKYAGMPAVSYRTSKLDRMFHGRKTK</sequence>
<evidence type="ECO:0000313" key="2">
    <source>
        <dbReference type="Proteomes" id="UP000799755"/>
    </source>
</evidence>